<dbReference type="PROSITE" id="PS00583">
    <property type="entry name" value="PFKB_KINASES_1"/>
    <property type="match status" value="1"/>
</dbReference>
<dbReference type="Proteomes" id="UP001279681">
    <property type="component" value="Unassembled WGS sequence"/>
</dbReference>
<evidence type="ECO:0000313" key="5">
    <source>
        <dbReference type="Proteomes" id="UP001279681"/>
    </source>
</evidence>
<dbReference type="InterPro" id="IPR029056">
    <property type="entry name" value="Ribokinase-like"/>
</dbReference>
<evidence type="ECO:0000259" key="3">
    <source>
        <dbReference type="Pfam" id="PF00294"/>
    </source>
</evidence>
<dbReference type="SUPFAM" id="SSF46785">
    <property type="entry name" value="Winged helix' DNA-binding domain"/>
    <property type="match status" value="1"/>
</dbReference>
<dbReference type="Pfam" id="PF13412">
    <property type="entry name" value="HTH_24"/>
    <property type="match status" value="1"/>
</dbReference>
<name>A0ABU4WB80_9FUSO</name>
<dbReference type="PANTHER" id="PTHR10584:SF166">
    <property type="entry name" value="RIBOKINASE"/>
    <property type="match status" value="1"/>
</dbReference>
<proteinExistence type="predicted"/>
<dbReference type="RefSeq" id="WP_320314173.1">
    <property type="nucleotide sequence ID" value="NZ_JAVIKH010000013.1"/>
</dbReference>
<evidence type="ECO:0000313" key="4">
    <source>
        <dbReference type="EMBL" id="MDX8336795.1"/>
    </source>
</evidence>
<dbReference type="PANTHER" id="PTHR10584">
    <property type="entry name" value="SUGAR KINASE"/>
    <property type="match status" value="1"/>
</dbReference>
<dbReference type="Gene3D" id="3.40.1190.20">
    <property type="match status" value="1"/>
</dbReference>
<keyword evidence="2 4" id="KW-0418">Kinase</keyword>
<organism evidence="4 5">
    <name type="scientific">Candidatus Cetobacterium colombiensis</name>
    <dbReference type="NCBI Taxonomy" id="3073100"/>
    <lineage>
        <taxon>Bacteria</taxon>
        <taxon>Fusobacteriati</taxon>
        <taxon>Fusobacteriota</taxon>
        <taxon>Fusobacteriia</taxon>
        <taxon>Fusobacteriales</taxon>
        <taxon>Fusobacteriaceae</taxon>
        <taxon>Cetobacterium</taxon>
    </lineage>
</organism>
<accession>A0ABU4WB80</accession>
<dbReference type="EMBL" id="JAVIKH010000013">
    <property type="protein sequence ID" value="MDX8336795.1"/>
    <property type="molecule type" value="Genomic_DNA"/>
</dbReference>
<protein>
    <submittedName>
        <fullName evidence="4">Carbohydrate kinase</fullName>
    </submittedName>
</protein>
<sequence length="361" mass="39643">MTNREKEILKWIEENPFISQSELAEKADIARSSVAVHISNLIKKGKIIGKGYIIQKQSFITVIGGTNIDISAQSYSTLKDYDSNPGKVNTSFGGVGRNIADNLSRLGKNIELITVLGDDFNGEEIKKNCKNLGISTSNSLTIPNSPTSTYISILNDNNDMKIAISAMDLYDNLCIDFIKSKKDILDDSKLCIIDTNIPKETIEYIVNNFNIPIFLDCVSTTKALKIKDFIGKFHTIKPNLIEAEALSGIKIIDNISLKKCADFFIEKGVNQVFISLGEKGVFYSNKDVCGHLKSFKTNVINTTGAGDAFMAGIAHSFLENLDIIESCKNGIACASIAISSEKTISDNMSLENVNKIKEENL</sequence>
<dbReference type="InterPro" id="IPR036390">
    <property type="entry name" value="WH_DNA-bd_sf"/>
</dbReference>
<keyword evidence="1" id="KW-0808">Transferase</keyword>
<dbReference type="SUPFAM" id="SSF53613">
    <property type="entry name" value="Ribokinase-like"/>
    <property type="match status" value="1"/>
</dbReference>
<dbReference type="InterPro" id="IPR036388">
    <property type="entry name" value="WH-like_DNA-bd_sf"/>
</dbReference>
<dbReference type="GO" id="GO:0016301">
    <property type="term" value="F:kinase activity"/>
    <property type="evidence" value="ECO:0007669"/>
    <property type="project" value="UniProtKB-KW"/>
</dbReference>
<dbReference type="PROSITE" id="PS00584">
    <property type="entry name" value="PFKB_KINASES_2"/>
    <property type="match status" value="1"/>
</dbReference>
<keyword evidence="5" id="KW-1185">Reference proteome</keyword>
<evidence type="ECO:0000256" key="1">
    <source>
        <dbReference type="ARBA" id="ARBA00022679"/>
    </source>
</evidence>
<comment type="caution">
    <text evidence="4">The sequence shown here is derived from an EMBL/GenBank/DDBJ whole genome shotgun (WGS) entry which is preliminary data.</text>
</comment>
<dbReference type="Gene3D" id="1.10.10.10">
    <property type="entry name" value="Winged helix-like DNA-binding domain superfamily/Winged helix DNA-binding domain"/>
    <property type="match status" value="1"/>
</dbReference>
<reference evidence="5" key="1">
    <citation type="submission" date="2023-07" db="EMBL/GenBank/DDBJ databases">
        <authorList>
            <person name="Colorado M.A."/>
            <person name="Villamil L.M."/>
            <person name="Melo J.F."/>
            <person name="Rodriguez J.A."/>
            <person name="Ruiz R.Y."/>
        </authorList>
    </citation>
    <scope>NUCLEOTIDE SEQUENCE [LARGE SCALE GENOMIC DNA]</scope>
    <source>
        <strain evidence="5">C33</strain>
    </source>
</reference>
<evidence type="ECO:0000256" key="2">
    <source>
        <dbReference type="ARBA" id="ARBA00022777"/>
    </source>
</evidence>
<dbReference type="Pfam" id="PF00294">
    <property type="entry name" value="PfkB"/>
    <property type="match status" value="1"/>
</dbReference>
<dbReference type="InterPro" id="IPR002173">
    <property type="entry name" value="Carboh/pur_kinase_PfkB_CS"/>
</dbReference>
<dbReference type="InterPro" id="IPR011611">
    <property type="entry name" value="PfkB_dom"/>
</dbReference>
<gene>
    <name evidence="4" type="ORF">RFV38_09870</name>
</gene>
<feature type="domain" description="Carbohydrate kinase PfkB" evidence="3">
    <location>
        <begin position="59"/>
        <end position="346"/>
    </location>
</feature>
<dbReference type="CDD" id="cd01941">
    <property type="entry name" value="YeiC_kinase_like"/>
    <property type="match status" value="1"/>
</dbReference>